<dbReference type="InterPro" id="IPR013976">
    <property type="entry name" value="HDOD"/>
</dbReference>
<dbReference type="PROSITE" id="PS51833">
    <property type="entry name" value="HDOD"/>
    <property type="match status" value="1"/>
</dbReference>
<dbReference type="InterPro" id="IPR001789">
    <property type="entry name" value="Sig_transdc_resp-reg_receiver"/>
</dbReference>
<evidence type="ECO:0000313" key="9">
    <source>
        <dbReference type="EMBL" id="TVM31233.1"/>
    </source>
</evidence>
<comment type="catalytic activity">
    <reaction evidence="1">
        <text>ATP + protein L-histidine = ADP + protein N-phospho-L-histidine.</text>
        <dbReference type="EC" id="2.7.13.3"/>
    </reaction>
</comment>
<evidence type="ECO:0000259" key="6">
    <source>
        <dbReference type="PROSITE" id="PS50109"/>
    </source>
</evidence>
<dbReference type="SUPFAM" id="SSF55874">
    <property type="entry name" value="ATPase domain of HSP90 chaperone/DNA topoisomerase II/histidine kinase"/>
    <property type="match status" value="1"/>
</dbReference>
<dbReference type="InterPro" id="IPR036097">
    <property type="entry name" value="HisK_dim/P_sf"/>
</dbReference>
<dbReference type="InterPro" id="IPR011006">
    <property type="entry name" value="CheY-like_superfamily"/>
</dbReference>
<dbReference type="OrthoDB" id="9813024at2"/>
<dbReference type="Proteomes" id="UP000434052">
    <property type="component" value="Unassembled WGS sequence"/>
</dbReference>
<dbReference type="SMART" id="SM00388">
    <property type="entry name" value="HisKA"/>
    <property type="match status" value="1"/>
</dbReference>
<name>A0A6P1ZBC2_9BACT</name>
<organism evidence="9 10">
    <name type="scientific">Oceanidesulfovibrio marinus</name>
    <dbReference type="NCBI Taxonomy" id="370038"/>
    <lineage>
        <taxon>Bacteria</taxon>
        <taxon>Pseudomonadati</taxon>
        <taxon>Thermodesulfobacteriota</taxon>
        <taxon>Desulfovibrionia</taxon>
        <taxon>Desulfovibrionales</taxon>
        <taxon>Desulfovibrionaceae</taxon>
        <taxon>Oceanidesulfovibrio</taxon>
    </lineage>
</organism>
<dbReference type="SUPFAM" id="SSF47384">
    <property type="entry name" value="Homodimeric domain of signal transducing histidine kinase"/>
    <property type="match status" value="1"/>
</dbReference>
<dbReference type="Pfam" id="PF08668">
    <property type="entry name" value="HDOD"/>
    <property type="match status" value="1"/>
</dbReference>
<dbReference type="GO" id="GO:0000155">
    <property type="term" value="F:phosphorelay sensor kinase activity"/>
    <property type="evidence" value="ECO:0007669"/>
    <property type="project" value="InterPro"/>
</dbReference>
<dbReference type="EMBL" id="QMIF01000017">
    <property type="protein sequence ID" value="TVM31233.1"/>
    <property type="molecule type" value="Genomic_DNA"/>
</dbReference>
<evidence type="ECO:0000256" key="2">
    <source>
        <dbReference type="ARBA" id="ARBA00012438"/>
    </source>
</evidence>
<dbReference type="Gene3D" id="3.40.50.2300">
    <property type="match status" value="1"/>
</dbReference>
<dbReference type="InterPro" id="IPR003594">
    <property type="entry name" value="HATPase_dom"/>
</dbReference>
<dbReference type="InterPro" id="IPR003661">
    <property type="entry name" value="HisK_dim/P_dom"/>
</dbReference>
<dbReference type="EC" id="2.7.13.3" evidence="2"/>
<evidence type="ECO:0000256" key="1">
    <source>
        <dbReference type="ARBA" id="ARBA00000085"/>
    </source>
</evidence>
<dbReference type="AlphaFoldDB" id="A0A6P1ZBC2"/>
<keyword evidence="9" id="KW-0418">Kinase</keyword>
<dbReference type="NCBIfam" id="TIGR00277">
    <property type="entry name" value="HDIG"/>
    <property type="match status" value="1"/>
</dbReference>
<keyword evidence="9" id="KW-0808">Transferase</keyword>
<comment type="caution">
    <text evidence="9">The sequence shown here is derived from an EMBL/GenBank/DDBJ whole genome shotgun (WGS) entry which is preliminary data.</text>
</comment>
<dbReference type="SUPFAM" id="SSF109604">
    <property type="entry name" value="HD-domain/PDEase-like"/>
    <property type="match status" value="1"/>
</dbReference>
<dbReference type="PANTHER" id="PTHR43547:SF2">
    <property type="entry name" value="HYBRID SIGNAL TRANSDUCTION HISTIDINE KINASE C"/>
    <property type="match status" value="1"/>
</dbReference>
<proteinExistence type="predicted"/>
<dbReference type="Gene3D" id="3.30.565.10">
    <property type="entry name" value="Histidine kinase-like ATPase, C-terminal domain"/>
    <property type="match status" value="1"/>
</dbReference>
<dbReference type="Pfam" id="PF00512">
    <property type="entry name" value="HisKA"/>
    <property type="match status" value="1"/>
</dbReference>
<dbReference type="SMART" id="SM00448">
    <property type="entry name" value="REC"/>
    <property type="match status" value="1"/>
</dbReference>
<evidence type="ECO:0000313" key="10">
    <source>
        <dbReference type="Proteomes" id="UP000434052"/>
    </source>
</evidence>
<dbReference type="InterPro" id="IPR005467">
    <property type="entry name" value="His_kinase_dom"/>
</dbReference>
<dbReference type="CDD" id="cd00156">
    <property type="entry name" value="REC"/>
    <property type="match status" value="1"/>
</dbReference>
<dbReference type="PROSITE" id="PS50109">
    <property type="entry name" value="HIS_KIN"/>
    <property type="match status" value="1"/>
</dbReference>
<evidence type="ECO:0000256" key="4">
    <source>
        <dbReference type="PROSITE-ProRule" id="PRU00169"/>
    </source>
</evidence>
<dbReference type="SUPFAM" id="SSF52172">
    <property type="entry name" value="CheY-like"/>
    <property type="match status" value="1"/>
</dbReference>
<dbReference type="PANTHER" id="PTHR43547">
    <property type="entry name" value="TWO-COMPONENT HISTIDINE KINASE"/>
    <property type="match status" value="1"/>
</dbReference>
<dbReference type="Gene3D" id="1.10.287.130">
    <property type="match status" value="1"/>
</dbReference>
<protein>
    <recommendedName>
        <fullName evidence="2">histidine kinase</fullName>
        <ecNumber evidence="2">2.7.13.3</ecNumber>
    </recommendedName>
</protein>
<dbReference type="PROSITE" id="PS50110">
    <property type="entry name" value="RESPONSE_REGULATORY"/>
    <property type="match status" value="1"/>
</dbReference>
<feature type="modified residue" description="4-aspartylphosphate" evidence="4">
    <location>
        <position position="824"/>
    </location>
</feature>
<dbReference type="Pfam" id="PF02518">
    <property type="entry name" value="HATPase_c"/>
    <property type="match status" value="1"/>
</dbReference>
<feature type="domain" description="Response regulatory" evidence="7">
    <location>
        <begin position="775"/>
        <end position="889"/>
    </location>
</feature>
<dbReference type="SMART" id="SM00471">
    <property type="entry name" value="HDc"/>
    <property type="match status" value="1"/>
</dbReference>
<dbReference type="Gene3D" id="1.10.3210.10">
    <property type="entry name" value="Hypothetical protein af1432"/>
    <property type="match status" value="1"/>
</dbReference>
<dbReference type="InterPro" id="IPR036890">
    <property type="entry name" value="HATPase_C_sf"/>
</dbReference>
<feature type="domain" description="HDOD" evidence="8">
    <location>
        <begin position="26"/>
        <end position="222"/>
    </location>
</feature>
<feature type="domain" description="Histidine kinase" evidence="6">
    <location>
        <begin position="545"/>
        <end position="756"/>
    </location>
</feature>
<sequence>MKRTGHNGAAANAMTPPDITSCMDELPSPPPVATQVLSLALDEDIGAKEVARSIEADQALAVKVLQVANAPVYGYPGRVSTLEQAIVVLGLPTLQQILLSIVVRETLLDPVDLDDPVLANIWRHSLACAAAAELLAQRARPELAPLAFTAAIIHDCGKTLLFAAQPEEYEAVLDLAHTRPDSIVDLEIRHLGMDHCHAGAELLTRWGMPAVLIDAASLHHLPAEAMDSVGKHADLLRLLRLADLLSRRLTGEPDLDAPSREEATLLADDLGLDAGALDAVGEALEQRFSQRASIFDLDQDPREMYLRLLQRARSKLSDTGLKLRQTSAALDRQVARQQACLQAGLAMARAKTVQEVFTSAIEALRDEIGAGTRRCGVFRIDDTASTLDGRFVDGPETHRMCCRIDERRLPCTSATDAGVPSYFLDIFNSYPSRIPPNGGAPEALGPAFHEPFFIMPLTCEGEHFGEIILEPDNAESELFGGNALDASALAQLASLTAFALRRLDVARHRDERAYRLARALRTIKEMQLQAIQTQRLAAVGQLAAGAAHEINNPLAIIYARTQLLEQNEGDPKRRKNIGQMKEQIERITRILKNLMEFARPDPPTFQTMHANGVVNKVMDLIRGGLDKTSISLRLELDPDLPSIQGDPRQIEQVLLNLLLNATQAMEKTGGELLVSTSFDSLSGDIVISVADQGPGIPPEHRDKLFDPFFTTKEEGKGTGLGLSTSYGIVQSHGGSINVQSEPGNGATFSVRLPVQRPAGGQLRRTGTAPLEDGNAVLVVDDEEHIREILKESLEAAGYVVHTAANGRDGLRKLRKKRYRLLLLDIRMPEKSGLSLLAEIGDELGDTPVIMLTGLAGAEEVREAEALGAALCIQKPFEIESLLQAVKETLDTAEKRE</sequence>
<dbReference type="InterPro" id="IPR003607">
    <property type="entry name" value="HD/PDEase_dom"/>
</dbReference>
<feature type="region of interest" description="Disordered" evidence="5">
    <location>
        <begin position="1"/>
        <end position="27"/>
    </location>
</feature>
<reference evidence="9 10" key="1">
    <citation type="submission" date="2018-06" db="EMBL/GenBank/DDBJ databases">
        <title>Complete genome of Desulfovibrio marinus P48SEP.</title>
        <authorList>
            <person name="Crispim J.S."/>
            <person name="Vidigal P.M.P."/>
            <person name="Silva L.C.F."/>
            <person name="Araujo L.C."/>
            <person name="Laguardia C.N."/>
            <person name="Dias R.S."/>
            <person name="Sousa M.P."/>
            <person name="Paula S.O."/>
            <person name="Silva C."/>
        </authorList>
    </citation>
    <scope>NUCLEOTIDE SEQUENCE [LARGE SCALE GENOMIC DNA]</scope>
    <source>
        <strain evidence="9 10">P48SEP</strain>
    </source>
</reference>
<dbReference type="Pfam" id="PF00072">
    <property type="entry name" value="Response_reg"/>
    <property type="match status" value="1"/>
</dbReference>
<dbReference type="CDD" id="cd00082">
    <property type="entry name" value="HisKA"/>
    <property type="match status" value="1"/>
</dbReference>
<dbReference type="PRINTS" id="PR00344">
    <property type="entry name" value="BCTRLSENSOR"/>
</dbReference>
<gene>
    <name evidence="9" type="ORF">DQK91_19175</name>
</gene>
<evidence type="ECO:0000259" key="8">
    <source>
        <dbReference type="PROSITE" id="PS51833"/>
    </source>
</evidence>
<dbReference type="SUPFAM" id="SSF55781">
    <property type="entry name" value="GAF domain-like"/>
    <property type="match status" value="1"/>
</dbReference>
<dbReference type="SMART" id="SM00387">
    <property type="entry name" value="HATPase_c"/>
    <property type="match status" value="1"/>
</dbReference>
<dbReference type="InterPro" id="IPR004358">
    <property type="entry name" value="Sig_transdc_His_kin-like_C"/>
</dbReference>
<dbReference type="InterPro" id="IPR006675">
    <property type="entry name" value="HDIG_dom"/>
</dbReference>
<evidence type="ECO:0000256" key="5">
    <source>
        <dbReference type="SAM" id="MobiDB-lite"/>
    </source>
</evidence>
<evidence type="ECO:0000259" key="7">
    <source>
        <dbReference type="PROSITE" id="PS50110"/>
    </source>
</evidence>
<evidence type="ECO:0000256" key="3">
    <source>
        <dbReference type="ARBA" id="ARBA00022553"/>
    </source>
</evidence>
<keyword evidence="3 4" id="KW-0597">Phosphoprotein</keyword>
<accession>A0A6P1ZBC2</accession>